<feature type="transmembrane region" description="Helical" evidence="8">
    <location>
        <begin position="381"/>
        <end position="401"/>
    </location>
</feature>
<sequence>MFQKKLNNVKSINKLFTSHRQVSILLGGIILLIWVEAALAQSSSFTRIDQVKQELQVGLDTFWVIFAGCLVFFMNAGFAMLESGFCRQKNVVNILAKNLIVFTLATIAFWSVGFGIMFGDGTPFLGLNGFFLSGIDNSPATGENYQGVFKALANVGIPLKAKFFFQLMFAGTAATIVSGAVAERIKFLGFFLFSLVLVGFCYPITGHWIWGGGWLQRLEFYDFAGSTVVHSVGGWAALVGAVILGPRIGKYEGGKSFALPGHNLTLSTLGCFILWLGWFGFNAGSTLKADAGVISHILLTTNMAAAVGGLAATITTWVYFGKPDLSVIINGILGGLVGITASCRFVSTGGAALVGLIAGVLIVFAVDLFDKLQIDDPAGAISVHLVGGIWGTLAVALLAVGPNSELYTIGPAQGLFLGGGLDGIKQLFIQLLGIASVSLFTVLISWGVWSLIEVTIGLRVPPEAELKGLDISEHGLQAYTGFMLKSDVSPMVAGIISKLNKKHKSM</sequence>
<dbReference type="Proteomes" id="UP000002384">
    <property type="component" value="Chromosome"/>
</dbReference>
<dbReference type="EMBL" id="CP001291">
    <property type="protein sequence ID" value="ACK72679.1"/>
    <property type="molecule type" value="Genomic_DNA"/>
</dbReference>
<keyword evidence="6 8" id="KW-0472">Membrane</keyword>
<comment type="subcellular location">
    <subcellularLocation>
        <location evidence="8">Cell membrane</location>
        <topology evidence="8">Multi-pass membrane protein</topology>
    </subcellularLocation>
    <subcellularLocation>
        <location evidence="1">Membrane</location>
        <topology evidence="1">Multi-pass membrane protein</topology>
    </subcellularLocation>
</comment>
<feature type="transmembrane region" description="Helical" evidence="8">
    <location>
        <begin position="61"/>
        <end position="78"/>
    </location>
</feature>
<feature type="transmembrane region" description="Helical" evidence="8">
    <location>
        <begin position="21"/>
        <end position="41"/>
    </location>
</feature>
<feature type="transmembrane region" description="Helical" evidence="8">
    <location>
        <begin position="427"/>
        <end position="449"/>
    </location>
</feature>
<keyword evidence="11" id="KW-1185">Reference proteome</keyword>
<evidence type="ECO:0000256" key="1">
    <source>
        <dbReference type="ARBA" id="ARBA00004141"/>
    </source>
</evidence>
<feature type="transmembrane region" description="Helical" evidence="8">
    <location>
        <begin position="353"/>
        <end position="369"/>
    </location>
</feature>
<evidence type="ECO:0000259" key="9">
    <source>
        <dbReference type="Pfam" id="PF00909"/>
    </source>
</evidence>
<evidence type="ECO:0000256" key="3">
    <source>
        <dbReference type="ARBA" id="ARBA00022448"/>
    </source>
</evidence>
<dbReference type="OrthoDB" id="9814202at2"/>
<feature type="transmembrane region" description="Helical" evidence="8">
    <location>
        <begin position="293"/>
        <end position="320"/>
    </location>
</feature>
<evidence type="ECO:0000313" key="10">
    <source>
        <dbReference type="EMBL" id="ACK72679.1"/>
    </source>
</evidence>
<keyword evidence="3 8" id="KW-0813">Transport</keyword>
<dbReference type="Pfam" id="PF00909">
    <property type="entry name" value="Ammonium_transp"/>
    <property type="match status" value="1"/>
</dbReference>
<feature type="transmembrane region" description="Helical" evidence="8">
    <location>
        <begin position="189"/>
        <end position="211"/>
    </location>
</feature>
<evidence type="ECO:0000256" key="5">
    <source>
        <dbReference type="ARBA" id="ARBA00022989"/>
    </source>
</evidence>
<evidence type="ECO:0000256" key="7">
    <source>
        <dbReference type="ARBA" id="ARBA00023177"/>
    </source>
</evidence>
<dbReference type="InterPro" id="IPR001905">
    <property type="entry name" value="Ammonium_transpt"/>
</dbReference>
<dbReference type="GO" id="GO:0008519">
    <property type="term" value="F:ammonium channel activity"/>
    <property type="evidence" value="ECO:0007669"/>
    <property type="project" value="InterPro"/>
</dbReference>
<dbReference type="Gene3D" id="1.10.3430.10">
    <property type="entry name" value="Ammonium transporter AmtB like domains"/>
    <property type="match status" value="1"/>
</dbReference>
<dbReference type="HOGENOM" id="CLU_000445_33_1_3"/>
<name>B7K6Y0_GLOC7</name>
<evidence type="ECO:0000256" key="4">
    <source>
        <dbReference type="ARBA" id="ARBA00022692"/>
    </source>
</evidence>
<evidence type="ECO:0000256" key="6">
    <source>
        <dbReference type="ARBA" id="ARBA00023136"/>
    </source>
</evidence>
<dbReference type="STRING" id="65393.PCC7424_4312"/>
<dbReference type="KEGG" id="cyc:PCC7424_4312"/>
<dbReference type="InterPro" id="IPR024041">
    <property type="entry name" value="NH4_transpt_AmtB-like_dom"/>
</dbReference>
<dbReference type="AlphaFoldDB" id="B7K6Y0"/>
<feature type="domain" description="Ammonium transporter AmtB-like" evidence="9">
    <location>
        <begin position="63"/>
        <end position="479"/>
    </location>
</feature>
<dbReference type="PANTHER" id="PTHR11730">
    <property type="entry name" value="AMMONIUM TRANSPORTER"/>
    <property type="match status" value="1"/>
</dbReference>
<dbReference type="NCBIfam" id="TIGR00836">
    <property type="entry name" value="amt"/>
    <property type="match status" value="1"/>
</dbReference>
<dbReference type="RefSeq" id="WP_015956264.1">
    <property type="nucleotide sequence ID" value="NC_011729.1"/>
</dbReference>
<feature type="transmembrane region" description="Helical" evidence="8">
    <location>
        <begin position="257"/>
        <end position="281"/>
    </location>
</feature>
<feature type="transmembrane region" description="Helical" evidence="8">
    <location>
        <begin position="327"/>
        <end position="347"/>
    </location>
</feature>
<feature type="transmembrane region" description="Helical" evidence="8">
    <location>
        <begin position="223"/>
        <end position="245"/>
    </location>
</feature>
<evidence type="ECO:0000256" key="8">
    <source>
        <dbReference type="RuleBase" id="RU362002"/>
    </source>
</evidence>
<dbReference type="PROSITE" id="PS01219">
    <property type="entry name" value="AMMONIUM_TRANSP"/>
    <property type="match status" value="1"/>
</dbReference>
<proteinExistence type="inferred from homology"/>
<keyword evidence="4 8" id="KW-0812">Transmembrane</keyword>
<feature type="transmembrane region" description="Helical" evidence="8">
    <location>
        <begin position="163"/>
        <end position="182"/>
    </location>
</feature>
<keyword evidence="5 8" id="KW-1133">Transmembrane helix</keyword>
<dbReference type="SUPFAM" id="SSF111352">
    <property type="entry name" value="Ammonium transporter"/>
    <property type="match status" value="1"/>
</dbReference>
<keyword evidence="7 8" id="KW-0924">Ammonia transport</keyword>
<evidence type="ECO:0000313" key="11">
    <source>
        <dbReference type="Proteomes" id="UP000002384"/>
    </source>
</evidence>
<feature type="transmembrane region" description="Helical" evidence="8">
    <location>
        <begin position="99"/>
        <end position="118"/>
    </location>
</feature>
<organism evidence="10 11">
    <name type="scientific">Gloeothece citriformis (strain PCC 7424)</name>
    <name type="common">Cyanothece sp. (strain PCC 7424)</name>
    <dbReference type="NCBI Taxonomy" id="65393"/>
    <lineage>
        <taxon>Bacteria</taxon>
        <taxon>Bacillati</taxon>
        <taxon>Cyanobacteriota</taxon>
        <taxon>Cyanophyceae</taxon>
        <taxon>Oscillatoriophycideae</taxon>
        <taxon>Chroococcales</taxon>
        <taxon>Aphanothecaceae</taxon>
        <taxon>Gloeothece</taxon>
        <taxon>Gloeothece citriformis</taxon>
    </lineage>
</organism>
<protein>
    <recommendedName>
        <fullName evidence="8">Ammonium transporter</fullName>
    </recommendedName>
</protein>
<evidence type="ECO:0000256" key="2">
    <source>
        <dbReference type="ARBA" id="ARBA00005887"/>
    </source>
</evidence>
<dbReference type="PANTHER" id="PTHR11730:SF89">
    <property type="entry name" value="AMMONIUM TRANSPORTER SLL0108-RELATED"/>
    <property type="match status" value="1"/>
</dbReference>
<reference evidence="11" key="1">
    <citation type="journal article" date="2011" name="MBio">
        <title>Novel metabolic attributes of the genus Cyanothece, comprising a group of unicellular nitrogen-fixing Cyanobacteria.</title>
        <authorList>
            <person name="Bandyopadhyay A."/>
            <person name="Elvitigala T."/>
            <person name="Welsh E."/>
            <person name="Stockel J."/>
            <person name="Liberton M."/>
            <person name="Min H."/>
            <person name="Sherman L.A."/>
            <person name="Pakrasi H.B."/>
        </authorList>
    </citation>
    <scope>NUCLEOTIDE SEQUENCE [LARGE SCALE GENOMIC DNA]</scope>
    <source>
        <strain evidence="11">PCC 7424</strain>
    </source>
</reference>
<dbReference type="FunFam" id="1.10.3430.10:FF:000008">
    <property type="entry name" value="Ammonium transporter"/>
    <property type="match status" value="1"/>
</dbReference>
<dbReference type="eggNOG" id="COG0004">
    <property type="taxonomic scope" value="Bacteria"/>
</dbReference>
<accession>B7K6Y0</accession>
<dbReference type="GO" id="GO:0005886">
    <property type="term" value="C:plasma membrane"/>
    <property type="evidence" value="ECO:0007669"/>
    <property type="project" value="UniProtKB-SubCell"/>
</dbReference>
<dbReference type="InterPro" id="IPR029020">
    <property type="entry name" value="Ammonium/urea_transptr"/>
</dbReference>
<comment type="similarity">
    <text evidence="2 8">Belongs to the ammonia transporter channel (TC 1.A.11.2) family.</text>
</comment>
<dbReference type="InterPro" id="IPR018047">
    <property type="entry name" value="Ammonium_transpt_CS"/>
</dbReference>
<gene>
    <name evidence="10" type="ordered locus">PCC7424_4312</name>
</gene>
<dbReference type="GO" id="GO:0097272">
    <property type="term" value="P:ammonium homeostasis"/>
    <property type="evidence" value="ECO:0007669"/>
    <property type="project" value="TreeGrafter"/>
</dbReference>